<dbReference type="Proteomes" id="UP001165293">
    <property type="component" value="Unassembled WGS sequence"/>
</dbReference>
<sequence>MTTEIKASELVALAKELNRQICDLNAQVNTLRAQLLEAAHTSRARDRSRMTRRPLGRGASASPTIWHFGPEPGELSLDGRCHLLELPHDARD</sequence>
<dbReference type="EMBL" id="JAJGAK010000001">
    <property type="protein sequence ID" value="MCC8361606.1"/>
    <property type="molecule type" value="Genomic_DNA"/>
</dbReference>
<gene>
    <name evidence="2" type="ORF">LK996_00720</name>
</gene>
<comment type="caution">
    <text evidence="2">The sequence shown here is derived from an EMBL/GenBank/DDBJ whole genome shotgun (WGS) entry which is preliminary data.</text>
</comment>
<name>A0ABS8JDC4_9GAMM</name>
<evidence type="ECO:0008006" key="4">
    <source>
        <dbReference type="Google" id="ProtNLM"/>
    </source>
</evidence>
<keyword evidence="3" id="KW-1185">Reference proteome</keyword>
<proteinExistence type="predicted"/>
<accession>A0ABS8JDC4</accession>
<feature type="region of interest" description="Disordered" evidence="1">
    <location>
        <begin position="39"/>
        <end position="73"/>
    </location>
</feature>
<evidence type="ECO:0000313" key="2">
    <source>
        <dbReference type="EMBL" id="MCC8361606.1"/>
    </source>
</evidence>
<evidence type="ECO:0000256" key="1">
    <source>
        <dbReference type="SAM" id="MobiDB-lite"/>
    </source>
</evidence>
<dbReference type="RefSeq" id="WP_230525260.1">
    <property type="nucleotide sequence ID" value="NZ_JAJGAK010000001.1"/>
</dbReference>
<evidence type="ECO:0000313" key="3">
    <source>
        <dbReference type="Proteomes" id="UP001165293"/>
    </source>
</evidence>
<reference evidence="2" key="1">
    <citation type="submission" date="2021-10" db="EMBL/GenBank/DDBJ databases">
        <authorList>
            <person name="Lyu M."/>
            <person name="Wang X."/>
            <person name="Meng X."/>
            <person name="Xu K."/>
        </authorList>
    </citation>
    <scope>NUCLEOTIDE SEQUENCE</scope>
    <source>
        <strain evidence="2">A6</strain>
    </source>
</reference>
<organism evidence="2 3">
    <name type="scientific">Noviluteimonas lactosilytica</name>
    <dbReference type="NCBI Taxonomy" id="2888523"/>
    <lineage>
        <taxon>Bacteria</taxon>
        <taxon>Pseudomonadati</taxon>
        <taxon>Pseudomonadota</taxon>
        <taxon>Gammaproteobacteria</taxon>
        <taxon>Lysobacterales</taxon>
        <taxon>Lysobacteraceae</taxon>
        <taxon>Noviluteimonas</taxon>
    </lineage>
</organism>
<protein>
    <recommendedName>
        <fullName evidence="4">Transposase</fullName>
    </recommendedName>
</protein>